<dbReference type="Pfam" id="PF09407">
    <property type="entry name" value="AbiEi_1"/>
    <property type="match status" value="1"/>
</dbReference>
<evidence type="ECO:0000313" key="3">
    <source>
        <dbReference type="Proteomes" id="UP000569092"/>
    </source>
</evidence>
<comment type="caution">
    <text evidence="2">The sequence shown here is derived from an EMBL/GenBank/DDBJ whole genome shotgun (WGS) entry which is preliminary data.</text>
</comment>
<feature type="domain" description="AbiEi antitoxin C-terminal" evidence="1">
    <location>
        <begin position="193"/>
        <end position="299"/>
    </location>
</feature>
<dbReference type="Proteomes" id="UP000569092">
    <property type="component" value="Unassembled WGS sequence"/>
</dbReference>
<protein>
    <submittedName>
        <fullName evidence="2">Transcriptional regulator of viral defense system</fullName>
    </submittedName>
</protein>
<dbReference type="AlphaFoldDB" id="A0A7W8JC84"/>
<proteinExistence type="predicted"/>
<organism evidence="2 3">
    <name type="scientific">Tunturiibacter lichenicola</name>
    <dbReference type="NCBI Taxonomy" id="2051959"/>
    <lineage>
        <taxon>Bacteria</taxon>
        <taxon>Pseudomonadati</taxon>
        <taxon>Acidobacteriota</taxon>
        <taxon>Terriglobia</taxon>
        <taxon>Terriglobales</taxon>
        <taxon>Acidobacteriaceae</taxon>
        <taxon>Tunturiibacter</taxon>
    </lineage>
</organism>
<name>A0A7W8JC84_9BACT</name>
<sequence length="402" mass="45449">MFVDRRSAVQPIRPQDKINSFENGRLPSIVITQENGVLRRVNRRVLDPSKVFDRQAADLQDTPRYSSAEAIYPFCVTKPPLSEGYETLLWTVAFELAILCIETPYKEGFRYRILRMNRTRSLSTQESKIVLTLTESGRRETTRSEVAKMLGNTDKAADHVIASLRRKGWLERATWGSYLLIPPEFGPEALGNSNLLAHASHIAERYYIGFGSAAAHYGLTTQHRNVIYVVTPKRLREREIGDSRVEIVTQSEKKFFGFQPIDVLGHEVSMSDREKTAIDCIDHPEFAGGVGEAASVFAAASRRRFDWEKAADYLERIAAGALARRFGWLADFTQADFPPGARARVLQVAARSRRTWLGSPEDHPVPRALGYDEEWKIFVNVSREELSGVAGTARRMTDRKET</sequence>
<evidence type="ECO:0000313" key="2">
    <source>
        <dbReference type="EMBL" id="MBB5346286.1"/>
    </source>
</evidence>
<dbReference type="EMBL" id="JACHDZ010000012">
    <property type="protein sequence ID" value="MBB5346286.1"/>
    <property type="molecule type" value="Genomic_DNA"/>
</dbReference>
<evidence type="ECO:0000259" key="1">
    <source>
        <dbReference type="Pfam" id="PF09407"/>
    </source>
</evidence>
<dbReference type="InterPro" id="IPR018547">
    <property type="entry name" value="AbiEi_C"/>
</dbReference>
<reference evidence="2 3" key="1">
    <citation type="submission" date="2020-08" db="EMBL/GenBank/DDBJ databases">
        <title>Genomic Encyclopedia of Type Strains, Phase IV (KMG-V): Genome sequencing to study the core and pangenomes of soil and plant-associated prokaryotes.</title>
        <authorList>
            <person name="Whitman W."/>
        </authorList>
    </citation>
    <scope>NUCLEOTIDE SEQUENCE [LARGE SCALE GENOMIC DNA]</scope>
    <source>
        <strain evidence="2 3">M8US30</strain>
    </source>
</reference>
<accession>A0A7W8JC84</accession>
<gene>
    <name evidence="2" type="ORF">HDF10_004296</name>
</gene>